<dbReference type="NCBIfam" id="NF033912">
    <property type="entry name" value="msc"/>
    <property type="match status" value="1"/>
</dbReference>
<keyword evidence="1" id="KW-0812">Transmembrane</keyword>
<reference evidence="2" key="1">
    <citation type="journal article" date="2014" name="Int. J. Syst. Evol. Microbiol.">
        <title>Complete genome of a new Firmicutes species belonging to the dominant human colonic microbiota ('Ruminococcus bicirculans') reveals two chromosomes and a selective capacity to utilize plant glucans.</title>
        <authorList>
            <consortium name="NISC Comparative Sequencing Program"/>
            <person name="Wegmann U."/>
            <person name="Louis P."/>
            <person name="Goesmann A."/>
            <person name="Henrissat B."/>
            <person name="Duncan S.H."/>
            <person name="Flint H.J."/>
        </authorList>
    </citation>
    <scope>NUCLEOTIDE SEQUENCE</scope>
    <source>
        <strain evidence="2">JCM 17590</strain>
    </source>
</reference>
<comment type="caution">
    <text evidence="2">The sequence shown here is derived from an EMBL/GenBank/DDBJ whole genome shotgun (WGS) entry which is preliminary data.</text>
</comment>
<organism evidence="2 3">
    <name type="scientific">Gryllotalpicola daejeonensis</name>
    <dbReference type="NCBI Taxonomy" id="993087"/>
    <lineage>
        <taxon>Bacteria</taxon>
        <taxon>Bacillati</taxon>
        <taxon>Actinomycetota</taxon>
        <taxon>Actinomycetes</taxon>
        <taxon>Micrococcales</taxon>
        <taxon>Microbacteriaceae</taxon>
        <taxon>Gryllotalpicola</taxon>
    </lineage>
</organism>
<feature type="transmembrane region" description="Helical" evidence="1">
    <location>
        <begin position="14"/>
        <end position="35"/>
    </location>
</feature>
<proteinExistence type="predicted"/>
<name>A0ABP7ZGZ3_9MICO</name>
<feature type="transmembrane region" description="Helical" evidence="1">
    <location>
        <begin position="183"/>
        <end position="211"/>
    </location>
</feature>
<dbReference type="Proteomes" id="UP001415169">
    <property type="component" value="Unassembled WGS sequence"/>
</dbReference>
<accession>A0ABP7ZGZ3</accession>
<keyword evidence="3" id="KW-1185">Reference proteome</keyword>
<evidence type="ECO:0000256" key="1">
    <source>
        <dbReference type="SAM" id="Phobius"/>
    </source>
</evidence>
<feature type="transmembrane region" description="Helical" evidence="1">
    <location>
        <begin position="66"/>
        <end position="90"/>
    </location>
</feature>
<evidence type="ECO:0008006" key="4">
    <source>
        <dbReference type="Google" id="ProtNLM"/>
    </source>
</evidence>
<feature type="transmembrane region" description="Helical" evidence="1">
    <location>
        <begin position="102"/>
        <end position="123"/>
    </location>
</feature>
<keyword evidence="1" id="KW-1133">Transmembrane helix</keyword>
<feature type="transmembrane region" description="Helical" evidence="1">
    <location>
        <begin position="312"/>
        <end position="329"/>
    </location>
</feature>
<dbReference type="InterPro" id="IPR045275">
    <property type="entry name" value="MscS_archaea/bacteria_type"/>
</dbReference>
<keyword evidence="1" id="KW-0472">Membrane</keyword>
<feature type="transmembrane region" description="Helical" evidence="1">
    <location>
        <begin position="250"/>
        <end position="270"/>
    </location>
</feature>
<dbReference type="InterPro" id="IPR008910">
    <property type="entry name" value="MSC_TM_helix"/>
</dbReference>
<evidence type="ECO:0000313" key="3">
    <source>
        <dbReference type="Proteomes" id="UP001415169"/>
    </source>
</evidence>
<gene>
    <name evidence="2" type="ORF">GCM10022286_08590</name>
</gene>
<dbReference type="PANTHER" id="PTHR30221:SF1">
    <property type="entry name" value="SMALL-CONDUCTANCE MECHANOSENSITIVE CHANNEL"/>
    <property type="match status" value="1"/>
</dbReference>
<dbReference type="PANTHER" id="PTHR30221">
    <property type="entry name" value="SMALL-CONDUCTANCE MECHANOSENSITIVE CHANNEL"/>
    <property type="match status" value="1"/>
</dbReference>
<reference evidence="2" key="2">
    <citation type="submission" date="2023-12" db="EMBL/GenBank/DDBJ databases">
        <authorList>
            <person name="Sun Q."/>
            <person name="Inoue M."/>
        </authorList>
    </citation>
    <scope>NUCLEOTIDE SEQUENCE</scope>
    <source>
        <strain evidence="2">JCM 17590</strain>
    </source>
</reference>
<dbReference type="Gene3D" id="1.10.287.1260">
    <property type="match status" value="1"/>
</dbReference>
<dbReference type="EMBL" id="BAABBV010000001">
    <property type="protein sequence ID" value="GAA4157227.1"/>
    <property type="molecule type" value="Genomic_DNA"/>
</dbReference>
<dbReference type="Pfam" id="PF05552">
    <property type="entry name" value="MS_channel_1st_1"/>
    <property type="match status" value="3"/>
</dbReference>
<feature type="transmembrane region" description="Helical" evidence="1">
    <location>
        <begin position="335"/>
        <end position="357"/>
    </location>
</feature>
<evidence type="ECO:0000313" key="2">
    <source>
        <dbReference type="EMBL" id="GAA4157227.1"/>
    </source>
</evidence>
<feature type="transmembrane region" description="Helical" evidence="1">
    <location>
        <begin position="276"/>
        <end position="300"/>
    </location>
</feature>
<dbReference type="RefSeq" id="WP_344790510.1">
    <property type="nucleotide sequence ID" value="NZ_BAABBV010000001.1"/>
</dbReference>
<protein>
    <recommendedName>
        <fullName evidence="4">Mechanosensitive ion channel</fullName>
    </recommendedName>
</protein>
<sequence>MDNGFWSDFDLSTMLVKIGSAIVIALVTWIVARLVRWAIRKLVSRVGFLQRQGSDGRQLGESLGQVAGLLVWLFGLIALLQLFGLTQVVAPLQGMLTGVFTFLPHLLGAAFVFFIGYVFATIAKKLIVAGLGTINFGKANVPATTNIPAIVGNVVFGVIVFLVAIAALQALGLDAISGPAQQLLASILAALPAILGAAIVLGIGFAIAVFLGRLLRSILPGVGLDKAVRLAGIEASGEQLASVVSRIVEIAIMVFFGIMAAQLLGFAPITDALNTILGIAGHVLLGGAIIVAGFLIAGLIGKVVTQPLPSRVLRWVTIALFAAMGLKNMGLADSIVNLAFGSVVVGGALAAALAFGVGGREAAARALDRLEDKAAEVSKSGQ</sequence>
<feature type="transmembrane region" description="Helical" evidence="1">
    <location>
        <begin position="144"/>
        <end position="171"/>
    </location>
</feature>